<proteinExistence type="predicted"/>
<evidence type="ECO:0000313" key="3">
    <source>
        <dbReference type="Proteomes" id="UP001299235"/>
    </source>
</evidence>
<keyword evidence="3" id="KW-1185">Reference proteome</keyword>
<protein>
    <submittedName>
        <fullName evidence="2">Single-stranded DNA-binding protein</fullName>
    </submittedName>
</protein>
<dbReference type="EMBL" id="JAJEQE010000084">
    <property type="protein sequence ID" value="MCC2150456.1"/>
    <property type="molecule type" value="Genomic_DNA"/>
</dbReference>
<dbReference type="GO" id="GO:0003677">
    <property type="term" value="F:DNA binding"/>
    <property type="evidence" value="ECO:0007669"/>
    <property type="project" value="UniProtKB-KW"/>
</dbReference>
<name>A0ABS8EZ60_9FIRM</name>
<keyword evidence="1" id="KW-0472">Membrane</keyword>
<organism evidence="2 3">
    <name type="scientific">Hominisplanchenecus faecis</name>
    <dbReference type="NCBI Taxonomy" id="2885351"/>
    <lineage>
        <taxon>Bacteria</taxon>
        <taxon>Bacillati</taxon>
        <taxon>Bacillota</taxon>
        <taxon>Clostridia</taxon>
        <taxon>Lachnospirales</taxon>
        <taxon>Lachnospiraceae</taxon>
        <taxon>Hominisplanchenecus</taxon>
    </lineage>
</organism>
<evidence type="ECO:0000256" key="1">
    <source>
        <dbReference type="SAM" id="Phobius"/>
    </source>
</evidence>
<dbReference type="Proteomes" id="UP001299235">
    <property type="component" value="Unassembled WGS sequence"/>
</dbReference>
<keyword evidence="1" id="KW-0812">Transmembrane</keyword>
<feature type="transmembrane region" description="Helical" evidence="1">
    <location>
        <begin position="39"/>
        <end position="57"/>
    </location>
</feature>
<dbReference type="RefSeq" id="WP_248836128.1">
    <property type="nucleotide sequence ID" value="NZ_JAJEQE010000084.1"/>
</dbReference>
<keyword evidence="2" id="KW-0238">DNA-binding</keyword>
<keyword evidence="1" id="KW-1133">Transmembrane helix</keyword>
<comment type="caution">
    <text evidence="2">The sequence shown here is derived from an EMBL/GenBank/DDBJ whole genome shotgun (WGS) entry which is preliminary data.</text>
</comment>
<reference evidence="2 3" key="1">
    <citation type="submission" date="2021-10" db="EMBL/GenBank/DDBJ databases">
        <title>Anaerobic single-cell dispensing facilitates the cultivation of human gut bacteria.</title>
        <authorList>
            <person name="Afrizal A."/>
        </authorList>
    </citation>
    <scope>NUCLEOTIDE SEQUENCE [LARGE SCALE GENOMIC DNA]</scope>
    <source>
        <strain evidence="2 3">CLA-AA-H246</strain>
    </source>
</reference>
<evidence type="ECO:0000313" key="2">
    <source>
        <dbReference type="EMBL" id="MCC2150456.1"/>
    </source>
</evidence>
<gene>
    <name evidence="2" type="ORF">LKD42_14605</name>
</gene>
<accession>A0ABS8EZ60</accession>
<sequence>MKKEKPTTKLCKHCKTEIPYDAKVCPNCRKKQKGGKLKWILIIAVVAVIALLIYGSGNSYKLSEDASNMSEKDYKAACGEIEYKELARSANKYKGSKVKFEGEIQQVVYDSENGESEYLIHVTKDDLGLWSDSIYVYYANKSDSKFIEDDIVAIYGEASGEESYTSVLGQNITIPAVTAAYMELEK</sequence>